<gene>
    <name evidence="1" type="ORF">HMPREF1318_0170</name>
</gene>
<accession>J1HKD1</accession>
<organism evidence="1 2">
    <name type="scientific">Actinomyces massiliensis F0489</name>
    <dbReference type="NCBI Taxonomy" id="1125718"/>
    <lineage>
        <taxon>Bacteria</taxon>
        <taxon>Bacillati</taxon>
        <taxon>Actinomycetota</taxon>
        <taxon>Actinomycetes</taxon>
        <taxon>Actinomycetales</taxon>
        <taxon>Actinomycetaceae</taxon>
        <taxon>Actinomyces</taxon>
    </lineage>
</organism>
<dbReference type="Proteomes" id="UP000002941">
    <property type="component" value="Unassembled WGS sequence"/>
</dbReference>
<proteinExistence type="predicted"/>
<name>J1HKD1_9ACTO</name>
<evidence type="ECO:0000313" key="1">
    <source>
        <dbReference type="EMBL" id="EJF46395.1"/>
    </source>
</evidence>
<evidence type="ECO:0000313" key="2">
    <source>
        <dbReference type="Proteomes" id="UP000002941"/>
    </source>
</evidence>
<sequence length="49" mass="5194">MTLGGSDCYQVRVEEGSSGECFVCADLKQGTVADLIEAALQARIYAPAR</sequence>
<reference evidence="1 2" key="1">
    <citation type="submission" date="2012-05" db="EMBL/GenBank/DDBJ databases">
        <authorList>
            <person name="Harkins D.M."/>
            <person name="Madupu R."/>
            <person name="Durkin A.S."/>
            <person name="Torralba M."/>
            <person name="Methe B."/>
            <person name="Sutton G.G."/>
            <person name="Nelson K.E."/>
        </authorList>
    </citation>
    <scope>NUCLEOTIDE SEQUENCE [LARGE SCALE GENOMIC DNA]</scope>
    <source>
        <strain evidence="1 2">F0489</strain>
    </source>
</reference>
<dbReference type="AlphaFoldDB" id="J1HKD1"/>
<dbReference type="EMBL" id="AKFT01000065">
    <property type="protein sequence ID" value="EJF46395.1"/>
    <property type="molecule type" value="Genomic_DNA"/>
</dbReference>
<keyword evidence="2" id="KW-1185">Reference proteome</keyword>
<protein>
    <submittedName>
        <fullName evidence="1">Uncharacterized protein</fullName>
    </submittedName>
</protein>
<comment type="caution">
    <text evidence="1">The sequence shown here is derived from an EMBL/GenBank/DDBJ whole genome shotgun (WGS) entry which is preliminary data.</text>
</comment>